<proteinExistence type="predicted"/>
<organism evidence="2 3">
    <name type="scientific">Mariniflexile litorale</name>
    <dbReference type="NCBI Taxonomy" id="3045158"/>
    <lineage>
        <taxon>Bacteria</taxon>
        <taxon>Pseudomonadati</taxon>
        <taxon>Bacteroidota</taxon>
        <taxon>Flavobacteriia</taxon>
        <taxon>Flavobacteriales</taxon>
        <taxon>Flavobacteriaceae</taxon>
        <taxon>Mariniflexile</taxon>
    </lineage>
</organism>
<accession>A0AAU7EEZ6</accession>
<evidence type="ECO:0000313" key="3">
    <source>
        <dbReference type="Proteomes" id="UP001224325"/>
    </source>
</evidence>
<dbReference type="KEGG" id="mlil:QLS71_015410"/>
<evidence type="ECO:0008006" key="4">
    <source>
        <dbReference type="Google" id="ProtNLM"/>
    </source>
</evidence>
<gene>
    <name evidence="2" type="ORF">QLS71_015410</name>
</gene>
<feature type="transmembrane region" description="Helical" evidence="1">
    <location>
        <begin position="90"/>
        <end position="113"/>
    </location>
</feature>
<reference evidence="2" key="1">
    <citation type="submission" date="2024-04" db="EMBL/GenBank/DDBJ databases">
        <title>Mariniflexile litorale, isolated from the shallow sediments of the Sea of Japan.</title>
        <authorList>
            <person name="Romanenko L."/>
            <person name="Isaeva M."/>
        </authorList>
    </citation>
    <scope>NUCLEOTIDE SEQUENCE [LARGE SCALE GENOMIC DNA]</scope>
    <source>
        <strain evidence="2">KMM 9835</strain>
    </source>
</reference>
<name>A0AAU7EEZ6_9FLAO</name>
<dbReference type="AlphaFoldDB" id="A0AAU7EEZ6"/>
<keyword evidence="1" id="KW-0472">Membrane</keyword>
<dbReference type="Proteomes" id="UP001224325">
    <property type="component" value="Chromosome"/>
</dbReference>
<keyword evidence="1" id="KW-0812">Transmembrane</keyword>
<feature type="transmembrane region" description="Helical" evidence="1">
    <location>
        <begin position="125"/>
        <end position="146"/>
    </location>
</feature>
<dbReference type="EMBL" id="CP155618">
    <property type="protein sequence ID" value="XBL13698.1"/>
    <property type="molecule type" value="Genomic_DNA"/>
</dbReference>
<evidence type="ECO:0000313" key="2">
    <source>
        <dbReference type="EMBL" id="XBL13698.1"/>
    </source>
</evidence>
<keyword evidence="3" id="KW-1185">Reference proteome</keyword>
<keyword evidence="1" id="KW-1133">Transmembrane helix</keyword>
<evidence type="ECO:0000256" key="1">
    <source>
        <dbReference type="SAM" id="Phobius"/>
    </source>
</evidence>
<sequence>MSRILETFGLKKHLNLTVKMEKSEFINFIESKVKPNRLFFFDIFDVKQKEYYGTVNKDDFWLRIGTKSITGGSFASAEGKMKSHLDKTELNIKIIGWNWFIILWFLVMSLIFGLALNDIIKDNSYGILIVFGPIFLIFYLIGIYKIRSGVKKFERQLMTQLKKLL</sequence>
<protein>
    <recommendedName>
        <fullName evidence="4">Positive regulator of sigma(E), RseC/MucC</fullName>
    </recommendedName>
</protein>
<dbReference type="RefSeq" id="WP_308994019.1">
    <property type="nucleotide sequence ID" value="NZ_CP155618.1"/>
</dbReference>